<protein>
    <recommendedName>
        <fullName evidence="2">DnaJ homologue subfamily C member 28 conserved domain-containing protein</fullName>
    </recommendedName>
</protein>
<accession>A0ABP8RPV8</accession>
<evidence type="ECO:0000313" key="4">
    <source>
        <dbReference type="Proteomes" id="UP001501598"/>
    </source>
</evidence>
<dbReference type="Pfam" id="PF09350">
    <property type="entry name" value="DJC28_CD"/>
    <property type="match status" value="1"/>
</dbReference>
<proteinExistence type="predicted"/>
<organism evidence="3 4">
    <name type="scientific">Pseudonocardia xishanensis</name>
    <dbReference type="NCBI Taxonomy" id="630995"/>
    <lineage>
        <taxon>Bacteria</taxon>
        <taxon>Bacillati</taxon>
        <taxon>Actinomycetota</taxon>
        <taxon>Actinomycetes</taxon>
        <taxon>Pseudonocardiales</taxon>
        <taxon>Pseudonocardiaceae</taxon>
        <taxon>Pseudonocardia</taxon>
    </lineage>
</organism>
<keyword evidence="4" id="KW-1185">Reference proteome</keyword>
<dbReference type="Proteomes" id="UP001501598">
    <property type="component" value="Unassembled WGS sequence"/>
</dbReference>
<comment type="caution">
    <text evidence="3">The sequence shown here is derived from an EMBL/GenBank/DDBJ whole genome shotgun (WGS) entry which is preliminary data.</text>
</comment>
<feature type="region of interest" description="Disordered" evidence="1">
    <location>
        <begin position="151"/>
        <end position="170"/>
    </location>
</feature>
<dbReference type="InterPro" id="IPR018961">
    <property type="entry name" value="DnaJ_homolog_subfam-C_membr-28"/>
</dbReference>
<sequence>MNADTSARTVAVTSTNTYRRGVEPYESAAERAIREAIERGEFDDLPGKGRPLPNLHDQREDWWVRGYVRREGVPADALLPTGMQLRKEAERLSETVRDLPSEQAVRQVASELNLRIAAYVRNPEGPVLPVRRVDPDDLVEVWRAGRAARSEALREAREVPPRRRWRRRSS</sequence>
<evidence type="ECO:0000313" key="3">
    <source>
        <dbReference type="EMBL" id="GAA4543683.1"/>
    </source>
</evidence>
<dbReference type="EMBL" id="BAABGT010000027">
    <property type="protein sequence ID" value="GAA4543683.1"/>
    <property type="molecule type" value="Genomic_DNA"/>
</dbReference>
<feature type="compositionally biased region" description="Basic and acidic residues" evidence="1">
    <location>
        <begin position="151"/>
        <end position="161"/>
    </location>
</feature>
<evidence type="ECO:0000256" key="1">
    <source>
        <dbReference type="SAM" id="MobiDB-lite"/>
    </source>
</evidence>
<gene>
    <name evidence="3" type="ORF">GCM10023175_20780</name>
</gene>
<name>A0ABP8RPV8_9PSEU</name>
<feature type="domain" description="DnaJ homologue subfamily C member 28 conserved" evidence="2">
    <location>
        <begin position="29"/>
        <end position="97"/>
    </location>
</feature>
<reference evidence="4" key="1">
    <citation type="journal article" date="2019" name="Int. J. Syst. Evol. Microbiol.">
        <title>The Global Catalogue of Microorganisms (GCM) 10K type strain sequencing project: providing services to taxonomists for standard genome sequencing and annotation.</title>
        <authorList>
            <consortium name="The Broad Institute Genomics Platform"/>
            <consortium name="The Broad Institute Genome Sequencing Center for Infectious Disease"/>
            <person name="Wu L."/>
            <person name="Ma J."/>
        </authorList>
    </citation>
    <scope>NUCLEOTIDE SEQUENCE [LARGE SCALE GENOMIC DNA]</scope>
    <source>
        <strain evidence="4">JCM 17906</strain>
    </source>
</reference>
<evidence type="ECO:0000259" key="2">
    <source>
        <dbReference type="Pfam" id="PF09350"/>
    </source>
</evidence>